<protein>
    <submittedName>
        <fullName evidence="1">Uncharacterized protein</fullName>
    </submittedName>
</protein>
<dbReference type="AlphaFoldDB" id="A0A8H7C4G6"/>
<sequence length="378" mass="42286">MDSLDFAGPFSQSNFKQTSVNYVEVAAMMMPKRMTGIKHMLRPACKYLPMPMSMGWQDNPADDDYPQSLLIRGLQLTDVDSGATRAVIAPWMHALYRMSYENQPSGVTEIKLEDTQFAGSSSWQHKAVLGVLCFQCFLGFLAFARQQRREGTLILLGIFLQMAEGYYAWKYPTHRPPRAVAKARYYVLHKGMTSSHFLLISHRPQQISSNDEKPYTNLEDVAVPLSMLRKGYRRIQEACFRKLLQIANMGLKLGAVISTTNSLIVPFTLFIGTIASEIIISLHTPLPKYSELEPLQTADSSRSSILDMLVAISQKTGCNSVGFVESILPDPAGNHVDYEWIEKVLRSKGALFSGVHPTHQTATTVFATALRRATNPRS</sequence>
<gene>
    <name evidence="1" type="ORF">Agabi119p4_8804</name>
</gene>
<evidence type="ECO:0000313" key="2">
    <source>
        <dbReference type="Proteomes" id="UP000629468"/>
    </source>
</evidence>
<organism evidence="1 2">
    <name type="scientific">Agaricus bisporus var. burnettii</name>
    <dbReference type="NCBI Taxonomy" id="192524"/>
    <lineage>
        <taxon>Eukaryota</taxon>
        <taxon>Fungi</taxon>
        <taxon>Dikarya</taxon>
        <taxon>Basidiomycota</taxon>
        <taxon>Agaricomycotina</taxon>
        <taxon>Agaricomycetes</taxon>
        <taxon>Agaricomycetidae</taxon>
        <taxon>Agaricales</taxon>
        <taxon>Agaricineae</taxon>
        <taxon>Agaricaceae</taxon>
        <taxon>Agaricus</taxon>
    </lineage>
</organism>
<proteinExistence type="predicted"/>
<accession>A0A8H7C4G6</accession>
<comment type="caution">
    <text evidence="1">The sequence shown here is derived from an EMBL/GenBank/DDBJ whole genome shotgun (WGS) entry which is preliminary data.</text>
</comment>
<dbReference type="Proteomes" id="UP000629468">
    <property type="component" value="Unassembled WGS sequence"/>
</dbReference>
<name>A0A8H7C4G6_AGABI</name>
<reference evidence="1 2" key="1">
    <citation type="journal article" name="Sci. Rep.">
        <title>Telomere-to-telomere assembled and centromere annotated genomes of the two main subspecies of the button mushroom Agaricus bisporus reveal especially polymorphic chromosome ends.</title>
        <authorList>
            <person name="Sonnenberg A.S.M."/>
            <person name="Sedaghat-Telgerd N."/>
            <person name="Lavrijssen B."/>
            <person name="Ohm R.A."/>
            <person name="Hendrickx P.M."/>
            <person name="Scholtmeijer K."/>
            <person name="Baars J.J.P."/>
            <person name="van Peer A."/>
        </authorList>
    </citation>
    <scope>NUCLEOTIDE SEQUENCE [LARGE SCALE GENOMIC DNA]</scope>
    <source>
        <strain evidence="1 2">H119_p4</strain>
    </source>
</reference>
<dbReference type="EMBL" id="JABXXO010000012">
    <property type="protein sequence ID" value="KAF7762211.1"/>
    <property type="molecule type" value="Genomic_DNA"/>
</dbReference>
<evidence type="ECO:0000313" key="1">
    <source>
        <dbReference type="EMBL" id="KAF7762211.1"/>
    </source>
</evidence>